<dbReference type="AlphaFoldDB" id="A0A8I0GCR0"/>
<evidence type="ECO:0000313" key="2">
    <source>
        <dbReference type="EMBL" id="MBD3689866.1"/>
    </source>
</evidence>
<sequence length="486" mass="52759">MLSNPIEILQACQRRIESHASYNVERAAWYDAKQRVKSLDISIPRDIDARVETALGWPALVVDALEERLNINGFATATANREVEATLGRVWRDNDLDIEYSQAHLEALIHGVAFLCAQPGGDGDPAPTITVESPATMTGIWDPVRRELSAAAAFVYDDEAWKYVAATVWDRETCWRLIHDNGWHVAEAYRHGLGRVPVRRLVNRARAGRRWGGSEITPSIIAATRSTVRALTRVEVASEFFSAPELIALGLSREDFGGNDFSTGYTRMMAAMMLVPDTDEPDYQRPDIKQLPAASPTPIVELIRMYSQIVAGEAALPPAYLGFETANPSSADQIRAIEARHVKRAERKQAVFGKAWIQILGDGLELAGYSPGFTDGVTINWADAATPTRAATTDAIVKQVQAGVLPPTSPVTYEQLGYSPATIDRLVADARLNEAAQQAPQVMMSPIDAGDASATTAQTVSSPTGDSDPRATHGRTTSRGGAIDPS</sequence>
<feature type="compositionally biased region" description="Polar residues" evidence="1">
    <location>
        <begin position="453"/>
        <end position="465"/>
    </location>
</feature>
<proteinExistence type="predicted"/>
<dbReference type="EMBL" id="JACRUO010000001">
    <property type="protein sequence ID" value="MBD3689866.1"/>
    <property type="molecule type" value="Genomic_DNA"/>
</dbReference>
<reference evidence="2 3" key="1">
    <citation type="submission" date="2020-08" db="EMBL/GenBank/DDBJ databases">
        <title>Winkia gen. nov., sp. nov., isolated from faeces of the Anser albifrons in China.</title>
        <authorList>
            <person name="Liu Q."/>
        </authorList>
    </citation>
    <scope>NUCLEOTIDE SEQUENCE [LARGE SCALE GENOMIC DNA]</scope>
    <source>
        <strain evidence="2 3">C62</strain>
    </source>
</reference>
<feature type="region of interest" description="Disordered" evidence="1">
    <location>
        <begin position="448"/>
        <end position="486"/>
    </location>
</feature>
<evidence type="ECO:0000256" key="1">
    <source>
        <dbReference type="SAM" id="MobiDB-lite"/>
    </source>
</evidence>
<dbReference type="InterPro" id="IPR021145">
    <property type="entry name" value="Portal_protein_SPP1_Gp6-like"/>
</dbReference>
<comment type="caution">
    <text evidence="2">The sequence shown here is derived from an EMBL/GenBank/DDBJ whole genome shotgun (WGS) entry which is preliminary data.</text>
</comment>
<gene>
    <name evidence="2" type="ORF">H8R10_06465</name>
</gene>
<organism evidence="2 3">
    <name type="scientific">Nanchangia anserum</name>
    <dbReference type="NCBI Taxonomy" id="2692125"/>
    <lineage>
        <taxon>Bacteria</taxon>
        <taxon>Bacillati</taxon>
        <taxon>Actinomycetota</taxon>
        <taxon>Actinomycetes</taxon>
        <taxon>Actinomycetales</taxon>
        <taxon>Actinomycetaceae</taxon>
        <taxon>Nanchangia</taxon>
    </lineage>
</organism>
<accession>A0A8I0GCR0</accession>
<dbReference type="Proteomes" id="UP000627538">
    <property type="component" value="Unassembled WGS sequence"/>
</dbReference>
<protein>
    <submittedName>
        <fullName evidence="2">Phage portal protein</fullName>
    </submittedName>
</protein>
<name>A0A8I0GCR0_9ACTO</name>
<evidence type="ECO:0000313" key="3">
    <source>
        <dbReference type="Proteomes" id="UP000627538"/>
    </source>
</evidence>
<dbReference type="Pfam" id="PF05133">
    <property type="entry name" value="SPP1_portal"/>
    <property type="match status" value="1"/>
</dbReference>
<keyword evidence="3" id="KW-1185">Reference proteome</keyword>
<dbReference type="RefSeq" id="WP_191071886.1">
    <property type="nucleotide sequence ID" value="NZ_JACRUO010000001.1"/>
</dbReference>